<reference evidence="2 3" key="1">
    <citation type="submission" date="2014-09" db="EMBL/GenBank/DDBJ databases">
        <title>Butyrate-producing bacteria isolated from human gut.</title>
        <authorList>
            <person name="Zhang Q."/>
            <person name="Zhao L."/>
        </authorList>
    </citation>
    <scope>NUCLEOTIDE SEQUENCE [LARGE SCALE GENOMIC DNA]</scope>
    <source>
        <strain evidence="2 3">21</strain>
    </source>
</reference>
<protein>
    <submittedName>
        <fullName evidence="2">AP-endonuclease</fullName>
    </submittedName>
</protein>
<feature type="domain" description="Xylose isomerase-like TIM barrel" evidence="1">
    <location>
        <begin position="20"/>
        <end position="293"/>
    </location>
</feature>
<dbReference type="Gene3D" id="3.20.20.150">
    <property type="entry name" value="Divalent-metal-dependent TIM barrel enzymes"/>
    <property type="match status" value="1"/>
</dbReference>
<organism evidence="2 3">
    <name type="scientific">Eubacterium ramulus</name>
    <dbReference type="NCBI Taxonomy" id="39490"/>
    <lineage>
        <taxon>Bacteria</taxon>
        <taxon>Bacillati</taxon>
        <taxon>Bacillota</taxon>
        <taxon>Clostridia</taxon>
        <taxon>Eubacteriales</taxon>
        <taxon>Eubacteriaceae</taxon>
        <taxon>Eubacterium</taxon>
    </lineage>
</organism>
<dbReference type="Proteomes" id="UP000245288">
    <property type="component" value="Unassembled WGS sequence"/>
</dbReference>
<keyword evidence="2" id="KW-0255">Endonuclease</keyword>
<evidence type="ECO:0000313" key="2">
    <source>
        <dbReference type="EMBL" id="PWE86289.1"/>
    </source>
</evidence>
<dbReference type="InterPro" id="IPR036237">
    <property type="entry name" value="Xyl_isomerase-like_sf"/>
</dbReference>
<dbReference type="InterPro" id="IPR013022">
    <property type="entry name" value="Xyl_isomerase-like_TIM-brl"/>
</dbReference>
<name>A0A2V1JQ47_EUBRA</name>
<dbReference type="AlphaFoldDB" id="A0A2V1JQ47"/>
<evidence type="ECO:0000313" key="3">
    <source>
        <dbReference type="Proteomes" id="UP000245288"/>
    </source>
</evidence>
<dbReference type="OrthoDB" id="9805976at2"/>
<dbReference type="SUPFAM" id="SSF51658">
    <property type="entry name" value="Xylose isomerase-like"/>
    <property type="match status" value="1"/>
</dbReference>
<dbReference type="PANTHER" id="PTHR12110">
    <property type="entry name" value="HYDROXYPYRUVATE ISOMERASE"/>
    <property type="match status" value="1"/>
</dbReference>
<sequence length="306" mass="34904">MKLGFVSAILDQSNYEEMMDIASDLGFECVEVACWPQGKAERRYAGVSHIDAERVLEDEAYAKHILDYAAEKNVEISSLAYYPNTLDPDLEKRQAAVDHLMALIKASAKLGINMVTSFIGRDQSKTVEENLEIVKEVWPPIIKLAEEQGVKVAIENCPMLFGADQWPGGQNLMTTPANWKKVFEILPSDNFGINYDPSHFVWQMIDYIKPIYEFKDKIFHVHYKDIKVYPDKLQEVGIMGYPLDFMSPKLPGYGDVDWGKYVSALTDIGYDGYTCIEVEDKFFEGSQEKVLDSLKLSKRYMTQFVI</sequence>
<comment type="caution">
    <text evidence="2">The sequence shown here is derived from an EMBL/GenBank/DDBJ whole genome shotgun (WGS) entry which is preliminary data.</text>
</comment>
<dbReference type="Pfam" id="PF01261">
    <property type="entry name" value="AP_endonuc_2"/>
    <property type="match status" value="1"/>
</dbReference>
<dbReference type="GO" id="GO:0004519">
    <property type="term" value="F:endonuclease activity"/>
    <property type="evidence" value="ECO:0007669"/>
    <property type="project" value="UniProtKB-KW"/>
</dbReference>
<keyword evidence="2" id="KW-0540">Nuclease</keyword>
<dbReference type="PANTHER" id="PTHR12110:SF21">
    <property type="entry name" value="XYLOSE ISOMERASE-LIKE TIM BARREL DOMAIN-CONTAINING PROTEIN"/>
    <property type="match status" value="1"/>
</dbReference>
<keyword evidence="2" id="KW-0378">Hydrolase</keyword>
<gene>
    <name evidence="2" type="ORF">LG34_11350</name>
</gene>
<proteinExistence type="predicted"/>
<dbReference type="InterPro" id="IPR050312">
    <property type="entry name" value="IolE/XylAMocC-like"/>
</dbReference>
<dbReference type="EMBL" id="JRFU01000121">
    <property type="protein sequence ID" value="PWE86289.1"/>
    <property type="molecule type" value="Genomic_DNA"/>
</dbReference>
<dbReference type="RefSeq" id="WP_109216068.1">
    <property type="nucleotide sequence ID" value="NZ_JRFU01000121.1"/>
</dbReference>
<accession>A0A2V1JQ47</accession>
<evidence type="ECO:0000259" key="1">
    <source>
        <dbReference type="Pfam" id="PF01261"/>
    </source>
</evidence>
<keyword evidence="3" id="KW-1185">Reference proteome</keyword>